<dbReference type="SUPFAM" id="SSF50677">
    <property type="entry name" value="ValRS/IleRS/LeuRS editing domain"/>
    <property type="match status" value="1"/>
</dbReference>
<keyword evidence="7 9" id="KW-0030">Aminoacyl-tRNA synthetase</keyword>
<dbReference type="PROSITE" id="PS00178">
    <property type="entry name" value="AA_TRNA_LIGASE_I"/>
    <property type="match status" value="1"/>
</dbReference>
<evidence type="ECO:0000256" key="8">
    <source>
        <dbReference type="ARBA" id="ARBA00032665"/>
    </source>
</evidence>
<keyword evidence="3 9" id="KW-0436">Ligase</keyword>
<dbReference type="SUPFAM" id="SSF52374">
    <property type="entry name" value="Nucleotidylyl transferase"/>
    <property type="match status" value="1"/>
</dbReference>
<keyword evidence="4 9" id="KW-0547">Nucleotide-binding</keyword>
<keyword evidence="6 9" id="KW-0648">Protein biosynthesis</keyword>
<dbReference type="EnsemblMetazoa" id="SCAU011494-RA">
    <property type="protein sequence ID" value="SCAU011494-PA"/>
    <property type="gene ID" value="SCAU011494"/>
</dbReference>
<dbReference type="InterPro" id="IPR009008">
    <property type="entry name" value="Val/Leu/Ile-tRNA-synth_edit"/>
</dbReference>
<gene>
    <name evidence="11" type="primary">106094630</name>
</gene>
<dbReference type="STRING" id="35570.A0A1I8PVI9"/>
<dbReference type="VEuPathDB" id="VectorBase:SCAU011494"/>
<dbReference type="GO" id="GO:0004822">
    <property type="term" value="F:isoleucine-tRNA ligase activity"/>
    <property type="evidence" value="ECO:0007669"/>
    <property type="project" value="UniProtKB-EC"/>
</dbReference>
<dbReference type="InterPro" id="IPR002300">
    <property type="entry name" value="aa-tRNA-synth_Ia"/>
</dbReference>
<dbReference type="PRINTS" id="PR00984">
    <property type="entry name" value="TRNASYNTHILE"/>
</dbReference>
<dbReference type="InterPro" id="IPR014729">
    <property type="entry name" value="Rossmann-like_a/b/a_fold"/>
</dbReference>
<dbReference type="GO" id="GO:0032543">
    <property type="term" value="P:mitochondrial translation"/>
    <property type="evidence" value="ECO:0007669"/>
    <property type="project" value="TreeGrafter"/>
</dbReference>
<dbReference type="AlphaFoldDB" id="A0A1I8PVI9"/>
<accession>A0A1I8PVI9</accession>
<name>A0A1I8PVI9_STOCA</name>
<dbReference type="InterPro" id="IPR050081">
    <property type="entry name" value="Ile-tRNA_ligase"/>
</dbReference>
<sequence>MLRFSFISKNLRFYSIKHATKGPVKYTSTINLPKTRFPARLSAAKRLELERSLVETTFANAYMYQQEHNKDPQYILHDGPPYANGDLHIGHAVNKILKDITIRNQIAHGRKVHFMPGWDCHGLPIELKALASTGKKTGVEDPITVRKKSRRFALEAIERQKSEFRSWGILSNWDEKGGLYFTFNPDFICNQLKLFYNMYAKGLVYRDLKPVYWSPSSRTALAEAELEYDNNFVSPSVYTRFAIDTLPSSFKCENGQKLFAIIWTTTPWTLPSNQAICFNSNLEYSIVQLNASYGKDLYLIATKLIDEFVKTTGIDCEVKNNIAGADLIGCTYRHSLYPDAPSLPFFDATHVQDTKGTGLVHTAPAHGPDDFLICLAKNIPIKSLIDEDGVYNLDAPNFLRGKNVLKEGNKIVMEHLKDDIIYADVFTHSYPLDWRTKEPIILRASEQWFINTSLLKEKAVDEISNVKIYPRVNAEASRNTLRTQVMKRPYWCISRQRAWGVPIPVFYNSTSKEVICNEAILSHICDLVTAEGGIDFWWSKSVDELLPKSLLTNLNVDTKNIVKGLDIFDIWFDSGSTWSHALKDQQIADLYLEGYDQFTGWFQSSLLTSVAARESAPYKYFLGNPIVLLTINIDIIFTVLTDPKSAFYQQTFEPESTWKNDQIELIVETALEVKRLANQKSNFSKNSWLLAASVKCSNDGHFKMLQHLHQPHSNDNDANSDSELCEILQVQSVTLIKSCDPSTEVDVDLTEIEGTLCSRCRRYAVISANEICSRCCKVLETQK</sequence>
<dbReference type="Gene3D" id="3.90.740.10">
    <property type="entry name" value="Valyl/Leucyl/Isoleucyl-tRNA synthetase, editing domain"/>
    <property type="match status" value="1"/>
</dbReference>
<evidence type="ECO:0000256" key="9">
    <source>
        <dbReference type="RuleBase" id="RU363035"/>
    </source>
</evidence>
<evidence type="ECO:0000256" key="3">
    <source>
        <dbReference type="ARBA" id="ARBA00022598"/>
    </source>
</evidence>
<dbReference type="Gene3D" id="1.10.730.20">
    <property type="match status" value="1"/>
</dbReference>
<keyword evidence="5 9" id="KW-0067">ATP-binding</keyword>
<dbReference type="Proteomes" id="UP000095300">
    <property type="component" value="Unassembled WGS sequence"/>
</dbReference>
<evidence type="ECO:0000256" key="6">
    <source>
        <dbReference type="ARBA" id="ARBA00022917"/>
    </source>
</evidence>
<evidence type="ECO:0000256" key="5">
    <source>
        <dbReference type="ARBA" id="ARBA00022840"/>
    </source>
</evidence>
<dbReference type="GO" id="GO:0005524">
    <property type="term" value="F:ATP binding"/>
    <property type="evidence" value="ECO:0007669"/>
    <property type="project" value="UniProtKB-KW"/>
</dbReference>
<protein>
    <recommendedName>
        <fullName evidence="2">isoleucine--tRNA ligase</fullName>
        <ecNumber evidence="2">6.1.1.5</ecNumber>
    </recommendedName>
    <alternativeName>
        <fullName evidence="8">Isoleucyl-tRNA synthetase</fullName>
    </alternativeName>
</protein>
<evidence type="ECO:0000259" key="10">
    <source>
        <dbReference type="Pfam" id="PF00133"/>
    </source>
</evidence>
<dbReference type="InterPro" id="IPR002301">
    <property type="entry name" value="Ile-tRNA-ligase"/>
</dbReference>
<evidence type="ECO:0000256" key="2">
    <source>
        <dbReference type="ARBA" id="ARBA00013165"/>
    </source>
</evidence>
<dbReference type="Gene3D" id="3.40.50.620">
    <property type="entry name" value="HUPs"/>
    <property type="match status" value="2"/>
</dbReference>
<reference evidence="11" key="1">
    <citation type="submission" date="2020-05" db="UniProtKB">
        <authorList>
            <consortium name="EnsemblMetazoa"/>
        </authorList>
    </citation>
    <scope>IDENTIFICATION</scope>
    <source>
        <strain evidence="11">USDA</strain>
    </source>
</reference>
<dbReference type="PANTHER" id="PTHR42765">
    <property type="entry name" value="SOLEUCYL-TRNA SYNTHETASE"/>
    <property type="match status" value="1"/>
</dbReference>
<feature type="domain" description="Aminoacyl-tRNA synthetase class Ia" evidence="10">
    <location>
        <begin position="62"/>
        <end position="627"/>
    </location>
</feature>
<dbReference type="EC" id="6.1.1.5" evidence="2"/>
<dbReference type="OrthoDB" id="10264412at2759"/>
<dbReference type="InterPro" id="IPR001412">
    <property type="entry name" value="aa-tRNA-synth_I_CS"/>
</dbReference>
<evidence type="ECO:0000313" key="11">
    <source>
        <dbReference type="EnsemblMetazoa" id="SCAU011494-PA"/>
    </source>
</evidence>
<evidence type="ECO:0000313" key="12">
    <source>
        <dbReference type="Proteomes" id="UP000095300"/>
    </source>
</evidence>
<dbReference type="GO" id="GO:0006428">
    <property type="term" value="P:isoleucyl-tRNA aminoacylation"/>
    <property type="evidence" value="ECO:0007669"/>
    <property type="project" value="InterPro"/>
</dbReference>
<evidence type="ECO:0000256" key="1">
    <source>
        <dbReference type="ARBA" id="ARBA00005594"/>
    </source>
</evidence>
<dbReference type="GO" id="GO:0002161">
    <property type="term" value="F:aminoacyl-tRNA deacylase activity"/>
    <property type="evidence" value="ECO:0007669"/>
    <property type="project" value="InterPro"/>
</dbReference>
<organism evidence="11 12">
    <name type="scientific">Stomoxys calcitrans</name>
    <name type="common">Stable fly</name>
    <name type="synonym">Conops calcitrans</name>
    <dbReference type="NCBI Taxonomy" id="35570"/>
    <lineage>
        <taxon>Eukaryota</taxon>
        <taxon>Metazoa</taxon>
        <taxon>Ecdysozoa</taxon>
        <taxon>Arthropoda</taxon>
        <taxon>Hexapoda</taxon>
        <taxon>Insecta</taxon>
        <taxon>Pterygota</taxon>
        <taxon>Neoptera</taxon>
        <taxon>Endopterygota</taxon>
        <taxon>Diptera</taxon>
        <taxon>Brachycera</taxon>
        <taxon>Muscomorpha</taxon>
        <taxon>Muscoidea</taxon>
        <taxon>Muscidae</taxon>
        <taxon>Stomoxys</taxon>
    </lineage>
</organism>
<dbReference type="Pfam" id="PF00133">
    <property type="entry name" value="tRNA-synt_1"/>
    <property type="match status" value="1"/>
</dbReference>
<dbReference type="PANTHER" id="PTHR42765:SF1">
    <property type="entry name" value="ISOLEUCINE--TRNA LIGASE, MITOCHONDRIAL"/>
    <property type="match status" value="1"/>
</dbReference>
<dbReference type="FunFam" id="3.90.740.10:FF:000009">
    <property type="entry name" value="Isoleucyl-tRNA synthetase 2, mitochondrial"/>
    <property type="match status" value="1"/>
</dbReference>
<keyword evidence="12" id="KW-1185">Reference proteome</keyword>
<proteinExistence type="inferred from homology"/>
<evidence type="ECO:0000256" key="4">
    <source>
        <dbReference type="ARBA" id="ARBA00022741"/>
    </source>
</evidence>
<evidence type="ECO:0000256" key="7">
    <source>
        <dbReference type="ARBA" id="ARBA00023146"/>
    </source>
</evidence>
<comment type="similarity">
    <text evidence="1 9">Belongs to the class-I aminoacyl-tRNA synthetase family.</text>
</comment>
<dbReference type="GO" id="GO:0005739">
    <property type="term" value="C:mitochondrion"/>
    <property type="evidence" value="ECO:0007669"/>
    <property type="project" value="TreeGrafter"/>
</dbReference>